<dbReference type="Proteomes" id="UP000005237">
    <property type="component" value="Unassembled WGS sequence"/>
</dbReference>
<feature type="compositionally biased region" description="Polar residues" evidence="1">
    <location>
        <begin position="96"/>
        <end position="110"/>
    </location>
</feature>
<accession>A0A8R1EBU5</accession>
<keyword evidence="3" id="KW-1185">Reference proteome</keyword>
<evidence type="ECO:0000313" key="3">
    <source>
        <dbReference type="Proteomes" id="UP000005237"/>
    </source>
</evidence>
<reference evidence="2" key="2">
    <citation type="submission" date="2022-06" db="UniProtKB">
        <authorList>
            <consortium name="EnsemblMetazoa"/>
        </authorList>
    </citation>
    <scope>IDENTIFICATION</scope>
    <source>
        <strain evidence="2">DF5081</strain>
    </source>
</reference>
<feature type="compositionally biased region" description="Polar residues" evidence="1">
    <location>
        <begin position="68"/>
        <end position="82"/>
    </location>
</feature>
<name>A0A8R1EBU5_CAEJA</name>
<reference evidence="3" key="1">
    <citation type="submission" date="2010-08" db="EMBL/GenBank/DDBJ databases">
        <authorList>
            <consortium name="Caenorhabditis japonica Sequencing Consortium"/>
            <person name="Wilson R.K."/>
        </authorList>
    </citation>
    <scope>NUCLEOTIDE SEQUENCE [LARGE SCALE GENOMIC DNA]</scope>
    <source>
        <strain evidence="3">DF5081</strain>
    </source>
</reference>
<dbReference type="AlphaFoldDB" id="A0A8R1EBU5"/>
<feature type="region of interest" description="Disordered" evidence="1">
    <location>
        <begin position="41"/>
        <end position="110"/>
    </location>
</feature>
<evidence type="ECO:0000256" key="1">
    <source>
        <dbReference type="SAM" id="MobiDB-lite"/>
    </source>
</evidence>
<feature type="region of interest" description="Disordered" evidence="1">
    <location>
        <begin position="1"/>
        <end position="21"/>
    </location>
</feature>
<protein>
    <submittedName>
        <fullName evidence="2">Uncharacterized protein</fullName>
    </submittedName>
</protein>
<sequence>MFEAREFSRRQTNKTSEYFDYEEEDMMIDTETENEVFTIWREDPEEPNEVDNKKKRQIKNNKADDELTSGSKSPEKPQSTSDFKFLEHEEEEEDVSNVSMLSATFDSKLS</sequence>
<organism evidence="2 3">
    <name type="scientific">Caenorhabditis japonica</name>
    <dbReference type="NCBI Taxonomy" id="281687"/>
    <lineage>
        <taxon>Eukaryota</taxon>
        <taxon>Metazoa</taxon>
        <taxon>Ecdysozoa</taxon>
        <taxon>Nematoda</taxon>
        <taxon>Chromadorea</taxon>
        <taxon>Rhabditida</taxon>
        <taxon>Rhabditina</taxon>
        <taxon>Rhabditomorpha</taxon>
        <taxon>Rhabditoidea</taxon>
        <taxon>Rhabditidae</taxon>
        <taxon>Peloderinae</taxon>
        <taxon>Caenorhabditis</taxon>
    </lineage>
</organism>
<dbReference type="EnsemblMetazoa" id="CJA32561a.1">
    <property type="protein sequence ID" value="CJA32561a.1"/>
    <property type="gene ID" value="WBGene00208408"/>
</dbReference>
<evidence type="ECO:0000313" key="2">
    <source>
        <dbReference type="EnsemblMetazoa" id="CJA32561a.1"/>
    </source>
</evidence>
<proteinExistence type="predicted"/>